<protein>
    <recommendedName>
        <fullName evidence="2">Calcium-dependent phosphoinositide phospholipase C</fullName>
    </recommendedName>
</protein>
<dbReference type="SUPFAM" id="SSF51695">
    <property type="entry name" value="PLC-like phosphodiesterases"/>
    <property type="match status" value="1"/>
</dbReference>
<proteinExistence type="predicted"/>
<gene>
    <name evidence="1" type="ORF">MGWOODY_Smn157</name>
</gene>
<organism evidence="1">
    <name type="scientific">hydrothermal vent metagenome</name>
    <dbReference type="NCBI Taxonomy" id="652676"/>
    <lineage>
        <taxon>unclassified sequences</taxon>
        <taxon>metagenomes</taxon>
        <taxon>ecological metagenomes</taxon>
    </lineage>
</organism>
<evidence type="ECO:0008006" key="2">
    <source>
        <dbReference type="Google" id="ProtNLM"/>
    </source>
</evidence>
<name>A0A160TI81_9ZZZZ</name>
<dbReference type="EMBL" id="CZQE01000108">
    <property type="protein sequence ID" value="CUS44071.1"/>
    <property type="molecule type" value="Genomic_DNA"/>
</dbReference>
<reference evidence="1" key="1">
    <citation type="submission" date="2015-10" db="EMBL/GenBank/DDBJ databases">
        <authorList>
            <person name="Gilbert D.G."/>
        </authorList>
    </citation>
    <scope>NUCLEOTIDE SEQUENCE</scope>
</reference>
<sequence length="359" mass="39219">MADKHILKFLPLIALLSAAAEPAPAPVPLRSNDISVVGTHNSYKLAMPAETMAKVRAASPAIADMLDYAHRPLTEQLDAGARQIEIDVNYDPKGGHYPKGSSDPTLARPGFKVLHIPGIDNSSSCVLLTECLRLILRWSERHPGHVPIMLMFNAKDEKNAWRGGIDALPFDAAAWDALDAEIRSVMPAKKLIVPDDVQGSHPTLRDAVRAGNWPTLEKARGRFLFALDEGPEKVAGYRGARRSLEGRVFFINTDEDSPAAAYLTLNDPIAEGARIRRDVAAGYIVRTRADADTKEARANDTKRREAALASGAQYVSTDYLWPDARFPGGYQVRLPDGVVARCNPVRRGADCPSAELDKR</sequence>
<dbReference type="CDD" id="cd08589">
    <property type="entry name" value="PI-PLCc_SaPLC1_like"/>
    <property type="match status" value="1"/>
</dbReference>
<accession>A0A160TI81</accession>
<dbReference type="Pfam" id="PF16670">
    <property type="entry name" value="PI-PLC-C1"/>
    <property type="match status" value="1"/>
</dbReference>
<evidence type="ECO:0000313" key="1">
    <source>
        <dbReference type="EMBL" id="CUS44071.1"/>
    </source>
</evidence>
<dbReference type="Gene3D" id="3.20.20.190">
    <property type="entry name" value="Phosphatidylinositol (PI) phosphodiesterase"/>
    <property type="match status" value="1"/>
</dbReference>
<dbReference type="InterPro" id="IPR032075">
    <property type="entry name" value="PI-PLC-C1"/>
</dbReference>
<dbReference type="InterPro" id="IPR017946">
    <property type="entry name" value="PLC-like_Pdiesterase_TIM-brl"/>
</dbReference>
<dbReference type="AlphaFoldDB" id="A0A160TI81"/>
<dbReference type="GO" id="GO:0006629">
    <property type="term" value="P:lipid metabolic process"/>
    <property type="evidence" value="ECO:0007669"/>
    <property type="project" value="InterPro"/>
</dbReference>
<dbReference type="GO" id="GO:0008081">
    <property type="term" value="F:phosphoric diester hydrolase activity"/>
    <property type="evidence" value="ECO:0007669"/>
    <property type="project" value="InterPro"/>
</dbReference>